<dbReference type="Pfam" id="PF01738">
    <property type="entry name" value="DLH"/>
    <property type="match status" value="1"/>
</dbReference>
<dbReference type="EMBL" id="DTLB01000006">
    <property type="protein sequence ID" value="HFW31596.1"/>
    <property type="molecule type" value="Genomic_DNA"/>
</dbReference>
<proteinExistence type="predicted"/>
<dbReference type="AlphaFoldDB" id="A0A7C3MEJ3"/>
<accession>A0A7C3MEJ3</accession>
<dbReference type="SUPFAM" id="SSF53474">
    <property type="entry name" value="alpha/beta-Hydrolases"/>
    <property type="match status" value="1"/>
</dbReference>
<dbReference type="Gene3D" id="3.40.50.1820">
    <property type="entry name" value="alpha/beta hydrolase"/>
    <property type="match status" value="1"/>
</dbReference>
<evidence type="ECO:0000259" key="1">
    <source>
        <dbReference type="Pfam" id="PF01738"/>
    </source>
</evidence>
<evidence type="ECO:0000313" key="2">
    <source>
        <dbReference type="EMBL" id="HFW31596.1"/>
    </source>
</evidence>
<sequence>MAEIIIDGIRATYSIRGENAALLCPPHPLMGGNRFDVRLERISSDLMKRNISVLKFDYQQPFRGGIGEIQDAKKCVAYLKDRHDKIAIIGYSFGSVVASNVAEYCNTAIYLSPIPEINSISFRDAMVPKLFIVATQDQFVSLEESLRIFEEASEPKEIVKVETDHFYFGKFDYISRIVADFVVKQSF</sequence>
<keyword evidence="2" id="KW-0378">Hydrolase</keyword>
<dbReference type="GO" id="GO:0016787">
    <property type="term" value="F:hydrolase activity"/>
    <property type="evidence" value="ECO:0007669"/>
    <property type="project" value="UniProtKB-KW"/>
</dbReference>
<protein>
    <submittedName>
        <fullName evidence="2">Alpha/beta hydrolase</fullName>
    </submittedName>
</protein>
<organism evidence="2">
    <name type="scientific">Archaeoglobus fulgidus</name>
    <dbReference type="NCBI Taxonomy" id="2234"/>
    <lineage>
        <taxon>Archaea</taxon>
        <taxon>Methanobacteriati</taxon>
        <taxon>Methanobacteriota</taxon>
        <taxon>Archaeoglobi</taxon>
        <taxon>Archaeoglobales</taxon>
        <taxon>Archaeoglobaceae</taxon>
        <taxon>Archaeoglobus</taxon>
    </lineage>
</organism>
<dbReference type="InterPro" id="IPR002925">
    <property type="entry name" value="Dienelactn_hydro"/>
</dbReference>
<name>A0A7C3MEJ3_ARCFL</name>
<feature type="domain" description="Dienelactone hydrolase" evidence="1">
    <location>
        <begin position="71"/>
        <end position="152"/>
    </location>
</feature>
<gene>
    <name evidence="2" type="ORF">ENW66_01390</name>
</gene>
<dbReference type="InterPro" id="IPR029058">
    <property type="entry name" value="AB_hydrolase_fold"/>
</dbReference>
<comment type="caution">
    <text evidence="2">The sequence shown here is derived from an EMBL/GenBank/DDBJ whole genome shotgun (WGS) entry which is preliminary data.</text>
</comment>
<reference evidence="2" key="1">
    <citation type="journal article" date="2020" name="mSystems">
        <title>Genome- and Community-Level Interaction Insights into Carbon Utilization and Element Cycling Functions of Hydrothermarchaeota in Hydrothermal Sediment.</title>
        <authorList>
            <person name="Zhou Z."/>
            <person name="Liu Y."/>
            <person name="Xu W."/>
            <person name="Pan J."/>
            <person name="Luo Z.H."/>
            <person name="Li M."/>
        </authorList>
    </citation>
    <scope>NUCLEOTIDE SEQUENCE [LARGE SCALE GENOMIC DNA]</scope>
    <source>
        <strain evidence="2">SpSt-87</strain>
    </source>
</reference>